<sequence length="109" mass="12964">MFKTYDKEIESALSDGFKHTDLEKTLAKHKLMISRIQHERLIHLLVTIFVGVVMTLFFMITLMTKEVFVVFIDGPLLILFTAYIFHYRFLENTTQSWYKIEDSIKEKIN</sequence>
<reference evidence="2 3" key="1">
    <citation type="journal article" date="2015" name="Nature">
        <title>rRNA introns, odd ribosomes, and small enigmatic genomes across a large radiation of phyla.</title>
        <authorList>
            <person name="Brown C.T."/>
            <person name="Hug L.A."/>
            <person name="Thomas B.C."/>
            <person name="Sharon I."/>
            <person name="Castelle C.J."/>
            <person name="Singh A."/>
            <person name="Wilkins M.J."/>
            <person name="Williams K.H."/>
            <person name="Banfield J.F."/>
        </authorList>
    </citation>
    <scope>NUCLEOTIDE SEQUENCE [LARGE SCALE GENOMIC DNA]</scope>
</reference>
<evidence type="ECO:0000313" key="2">
    <source>
        <dbReference type="EMBL" id="KKR42880.1"/>
    </source>
</evidence>
<evidence type="ECO:0000256" key="1">
    <source>
        <dbReference type="SAM" id="Phobius"/>
    </source>
</evidence>
<comment type="caution">
    <text evidence="2">The sequence shown here is derived from an EMBL/GenBank/DDBJ whole genome shotgun (WGS) entry which is preliminary data.</text>
</comment>
<keyword evidence="1" id="KW-1133">Transmembrane helix</keyword>
<organism evidence="2 3">
    <name type="scientific">Candidatus Woesebacteria bacterium GW2011_GWB1_40_12</name>
    <dbReference type="NCBI Taxonomy" id="1618576"/>
    <lineage>
        <taxon>Bacteria</taxon>
        <taxon>Candidatus Woeseibacteriota</taxon>
    </lineage>
</organism>
<name>A0A0G0T700_9BACT</name>
<proteinExistence type="predicted"/>
<evidence type="ECO:0000313" key="3">
    <source>
        <dbReference type="Proteomes" id="UP000034215"/>
    </source>
</evidence>
<dbReference type="AlphaFoldDB" id="A0A0G0T700"/>
<accession>A0A0G0T700</accession>
<dbReference type="EMBL" id="LBYA01000020">
    <property type="protein sequence ID" value="KKR42880.1"/>
    <property type="molecule type" value="Genomic_DNA"/>
</dbReference>
<evidence type="ECO:0008006" key="4">
    <source>
        <dbReference type="Google" id="ProtNLM"/>
    </source>
</evidence>
<keyword evidence="1" id="KW-0472">Membrane</keyword>
<feature type="transmembrane region" description="Helical" evidence="1">
    <location>
        <begin position="68"/>
        <end position="90"/>
    </location>
</feature>
<gene>
    <name evidence="2" type="ORF">UT76_C0020G0005</name>
</gene>
<feature type="transmembrane region" description="Helical" evidence="1">
    <location>
        <begin position="41"/>
        <end position="62"/>
    </location>
</feature>
<protein>
    <recommendedName>
        <fullName evidence="4">2TM domain-containing protein</fullName>
    </recommendedName>
</protein>
<dbReference type="Proteomes" id="UP000034215">
    <property type="component" value="Unassembled WGS sequence"/>
</dbReference>
<keyword evidence="1" id="KW-0812">Transmembrane</keyword>